<dbReference type="Proteomes" id="UP000789524">
    <property type="component" value="Unassembled WGS sequence"/>
</dbReference>
<reference evidence="2" key="1">
    <citation type="submission" date="2021-09" db="EMBL/GenBank/DDBJ databases">
        <authorList>
            <person name="Martin H S."/>
        </authorList>
    </citation>
    <scope>NUCLEOTIDE SEQUENCE</scope>
</reference>
<feature type="compositionally biased region" description="Polar residues" evidence="1">
    <location>
        <begin position="62"/>
        <end position="72"/>
    </location>
</feature>
<dbReference type="AlphaFoldDB" id="A0A8J2QFD1"/>
<feature type="compositionally biased region" description="Basic and acidic residues" evidence="1">
    <location>
        <begin position="1"/>
        <end position="12"/>
    </location>
</feature>
<feature type="region of interest" description="Disordered" evidence="1">
    <location>
        <begin position="49"/>
        <end position="72"/>
    </location>
</feature>
<evidence type="ECO:0000256" key="1">
    <source>
        <dbReference type="SAM" id="MobiDB-lite"/>
    </source>
</evidence>
<accession>A0A8J2QFD1</accession>
<evidence type="ECO:0000313" key="2">
    <source>
        <dbReference type="EMBL" id="CAG9561612.1"/>
    </source>
</evidence>
<keyword evidence="3" id="KW-1185">Reference proteome</keyword>
<gene>
    <name evidence="2" type="ORF">DCHRY22_LOCUS3092</name>
</gene>
<name>A0A8J2QFD1_9NEOP</name>
<evidence type="ECO:0000313" key="3">
    <source>
        <dbReference type="Proteomes" id="UP000789524"/>
    </source>
</evidence>
<comment type="caution">
    <text evidence="2">The sequence shown here is derived from an EMBL/GenBank/DDBJ whole genome shotgun (WGS) entry which is preliminary data.</text>
</comment>
<sequence>MGTLDSKPRIEGRISNTDLLTMNGHHTAPDEPSEQTICTGRSTLIKNTARDRSRIHRKYPSPESSGAPQHLLPSSNAELVSEVKRYSAERARAFIYLDFRNITIKNTFAWSRSQEIILQSYPEISGIRGKGLGREALKEEAKRWGEKDAQRLSWRGWRAL</sequence>
<proteinExistence type="predicted"/>
<dbReference type="EMBL" id="CAKASE010000047">
    <property type="protein sequence ID" value="CAG9561612.1"/>
    <property type="molecule type" value="Genomic_DNA"/>
</dbReference>
<feature type="region of interest" description="Disordered" evidence="1">
    <location>
        <begin position="1"/>
        <end position="34"/>
    </location>
</feature>
<organism evidence="2 3">
    <name type="scientific">Danaus chrysippus</name>
    <name type="common">African queen</name>
    <dbReference type="NCBI Taxonomy" id="151541"/>
    <lineage>
        <taxon>Eukaryota</taxon>
        <taxon>Metazoa</taxon>
        <taxon>Ecdysozoa</taxon>
        <taxon>Arthropoda</taxon>
        <taxon>Hexapoda</taxon>
        <taxon>Insecta</taxon>
        <taxon>Pterygota</taxon>
        <taxon>Neoptera</taxon>
        <taxon>Endopterygota</taxon>
        <taxon>Lepidoptera</taxon>
        <taxon>Glossata</taxon>
        <taxon>Ditrysia</taxon>
        <taxon>Papilionoidea</taxon>
        <taxon>Nymphalidae</taxon>
        <taxon>Danainae</taxon>
        <taxon>Danaini</taxon>
        <taxon>Danaina</taxon>
        <taxon>Danaus</taxon>
        <taxon>Anosia</taxon>
    </lineage>
</organism>
<protein>
    <submittedName>
        <fullName evidence="2">(African queen) hypothetical protein</fullName>
    </submittedName>
</protein>